<dbReference type="OrthoDB" id="9793035at2"/>
<reference evidence="2 3" key="1">
    <citation type="submission" date="2019-06" db="EMBL/GenBank/DDBJ databases">
        <title>Aeromicrobium sp. nov., isolated from a maize field.</title>
        <authorList>
            <person name="Lin S.-Y."/>
            <person name="Tsai C.-F."/>
            <person name="Young C.-C."/>
        </authorList>
    </citation>
    <scope>NUCLEOTIDE SEQUENCE [LARGE SCALE GENOMIC DNA]</scope>
    <source>
        <strain evidence="2 3">CC-CFT486</strain>
    </source>
</reference>
<dbReference type="Gene3D" id="3.30.420.150">
    <property type="entry name" value="Exopolyphosphatase. Domain 2"/>
    <property type="match status" value="1"/>
</dbReference>
<protein>
    <submittedName>
        <fullName evidence="2">Ppx/GppA family phosphatase</fullName>
    </submittedName>
</protein>
<evidence type="ECO:0000313" key="2">
    <source>
        <dbReference type="EMBL" id="TXL57360.1"/>
    </source>
</evidence>
<dbReference type="Gene3D" id="3.30.420.40">
    <property type="match status" value="1"/>
</dbReference>
<dbReference type="InterPro" id="IPR003695">
    <property type="entry name" value="Ppx_GppA_N"/>
</dbReference>
<feature type="domain" description="Ppx/GppA phosphatase N-terminal" evidence="1">
    <location>
        <begin position="26"/>
        <end position="290"/>
    </location>
</feature>
<dbReference type="AlphaFoldDB" id="A0A5C8NFJ4"/>
<dbReference type="GO" id="GO:0016462">
    <property type="term" value="F:pyrophosphatase activity"/>
    <property type="evidence" value="ECO:0007669"/>
    <property type="project" value="TreeGrafter"/>
</dbReference>
<evidence type="ECO:0000313" key="3">
    <source>
        <dbReference type="Proteomes" id="UP000321571"/>
    </source>
</evidence>
<dbReference type="SUPFAM" id="SSF53067">
    <property type="entry name" value="Actin-like ATPase domain"/>
    <property type="match status" value="2"/>
</dbReference>
<dbReference type="InterPro" id="IPR043129">
    <property type="entry name" value="ATPase_NBD"/>
</dbReference>
<dbReference type="InterPro" id="IPR050273">
    <property type="entry name" value="GppA/Ppx_hydrolase"/>
</dbReference>
<name>A0A5C8NFJ4_9ACTN</name>
<comment type="caution">
    <text evidence="2">The sequence shown here is derived from an EMBL/GenBank/DDBJ whole genome shotgun (WGS) entry which is preliminary data.</text>
</comment>
<dbReference type="Pfam" id="PF02541">
    <property type="entry name" value="Ppx-GppA"/>
    <property type="match status" value="1"/>
</dbReference>
<organism evidence="2 3">
    <name type="scientific">Aeromicrobium terrae</name>
    <dbReference type="NCBI Taxonomy" id="2498846"/>
    <lineage>
        <taxon>Bacteria</taxon>
        <taxon>Bacillati</taxon>
        <taxon>Actinomycetota</taxon>
        <taxon>Actinomycetes</taxon>
        <taxon>Propionibacteriales</taxon>
        <taxon>Nocardioidaceae</taxon>
        <taxon>Aeromicrobium</taxon>
    </lineage>
</organism>
<dbReference type="CDD" id="cd24119">
    <property type="entry name" value="ASKHA_NBD_MtPPX2-like"/>
    <property type="match status" value="1"/>
</dbReference>
<proteinExistence type="predicted"/>
<dbReference type="PANTHER" id="PTHR30005:SF13">
    <property type="entry name" value="EXOPOLYPHOSPHATASE 2"/>
    <property type="match status" value="1"/>
</dbReference>
<gene>
    <name evidence="2" type="ORF">FHP06_15090</name>
</gene>
<accession>A0A5C8NFJ4</accession>
<evidence type="ECO:0000259" key="1">
    <source>
        <dbReference type="Pfam" id="PF02541"/>
    </source>
</evidence>
<dbReference type="PANTHER" id="PTHR30005">
    <property type="entry name" value="EXOPOLYPHOSPHATASE"/>
    <property type="match status" value="1"/>
</dbReference>
<dbReference type="Proteomes" id="UP000321571">
    <property type="component" value="Unassembled WGS sequence"/>
</dbReference>
<dbReference type="EMBL" id="VDUX01000008">
    <property type="protein sequence ID" value="TXL57360.1"/>
    <property type="molecule type" value="Genomic_DNA"/>
</dbReference>
<dbReference type="RefSeq" id="WP_147687628.1">
    <property type="nucleotide sequence ID" value="NZ_VDUX01000008.1"/>
</dbReference>
<keyword evidence="3" id="KW-1185">Reference proteome</keyword>
<sequence length="300" mass="31724">MPRQRIAAIDCGTNSIRLLITDLSDQQHDLVREMRIVRLGQGVDATGRLDRAAIDRTLQATREYAELITTLGADVVRFCATSAARDAENADEFSAEVESVLGIRPQVLTGEEEAAASFLGATRSLAGGRALVADIGGGSTELVVGQDGTVEWSTSLDIGSVRLTERFLPSDPPGVTELTDCMTYLDGVLKPALDGLAAVDTMVGVAGTVTTVAAHALELPSYDRDALHGARLDVDVLRNACISLAQMSVADRRALPFMHPGRADVIGGGALILDRLLDHVDIGSVLVSEHDILDGIAWTA</sequence>